<gene>
    <name evidence="2" type="ORF">MEUPH1_LOCUS20343</name>
</gene>
<dbReference type="Proteomes" id="UP001160148">
    <property type="component" value="Unassembled WGS sequence"/>
</dbReference>
<organism evidence="2 3">
    <name type="scientific">Macrosiphum euphorbiae</name>
    <name type="common">potato aphid</name>
    <dbReference type="NCBI Taxonomy" id="13131"/>
    <lineage>
        <taxon>Eukaryota</taxon>
        <taxon>Metazoa</taxon>
        <taxon>Ecdysozoa</taxon>
        <taxon>Arthropoda</taxon>
        <taxon>Hexapoda</taxon>
        <taxon>Insecta</taxon>
        <taxon>Pterygota</taxon>
        <taxon>Neoptera</taxon>
        <taxon>Paraneoptera</taxon>
        <taxon>Hemiptera</taxon>
        <taxon>Sternorrhyncha</taxon>
        <taxon>Aphidomorpha</taxon>
        <taxon>Aphidoidea</taxon>
        <taxon>Aphididae</taxon>
        <taxon>Macrosiphini</taxon>
        <taxon>Macrosiphum</taxon>
    </lineage>
</organism>
<keyword evidence="1" id="KW-0472">Membrane</keyword>
<keyword evidence="1" id="KW-1133">Transmembrane helix</keyword>
<name>A0AAV0XB47_9HEMI</name>
<sequence length="334" mass="37606">MFLFTIEFLQNAVVLIPLSFIIFIVVKRNIKIASQNVMSTEPEETCIPEVKYFESMSTEDKLRKLDSELRKIEKCLTPEKTLNVSSKCLTGIQLLERKICKAYQFEQVELGNAIAWVEKPTKTRGKYRPVAREEDKIDGTEIDDLKRVIIRLIAKKASDGVSVIDEISEDIDDVAEVENKIHETDGDTSQNPSSEAIEGETIKIPEVNLEKILEVRHMFDRLLPLAKTWSLKLLDDMLATIKMVYVTSMLIRRSVFNQDSWTNTINPAASKLTKTLISIQTSVNDDDGVTSIDLSLLPTLLGSSTSQVQPPTGYFARFTAAAKRMAGRLFGIRS</sequence>
<reference evidence="2 3" key="1">
    <citation type="submission" date="2023-01" db="EMBL/GenBank/DDBJ databases">
        <authorList>
            <person name="Whitehead M."/>
        </authorList>
    </citation>
    <scope>NUCLEOTIDE SEQUENCE [LARGE SCALE GENOMIC DNA]</scope>
</reference>
<evidence type="ECO:0000313" key="3">
    <source>
        <dbReference type="Proteomes" id="UP001160148"/>
    </source>
</evidence>
<keyword evidence="1" id="KW-0812">Transmembrane</keyword>
<dbReference type="EMBL" id="CARXXK010000004">
    <property type="protein sequence ID" value="CAI6365654.1"/>
    <property type="molecule type" value="Genomic_DNA"/>
</dbReference>
<feature type="transmembrane region" description="Helical" evidence="1">
    <location>
        <begin position="6"/>
        <end position="26"/>
    </location>
</feature>
<protein>
    <submittedName>
        <fullName evidence="2">Uncharacterized protein</fullName>
    </submittedName>
</protein>
<dbReference type="AlphaFoldDB" id="A0AAV0XB47"/>
<keyword evidence="3" id="KW-1185">Reference proteome</keyword>
<proteinExistence type="predicted"/>
<evidence type="ECO:0000313" key="2">
    <source>
        <dbReference type="EMBL" id="CAI6365654.1"/>
    </source>
</evidence>
<evidence type="ECO:0000256" key="1">
    <source>
        <dbReference type="SAM" id="Phobius"/>
    </source>
</evidence>
<comment type="caution">
    <text evidence="2">The sequence shown here is derived from an EMBL/GenBank/DDBJ whole genome shotgun (WGS) entry which is preliminary data.</text>
</comment>
<accession>A0AAV0XB47</accession>